<evidence type="ECO:0000313" key="3">
    <source>
        <dbReference type="EMBL" id="SHN04383.1"/>
    </source>
</evidence>
<protein>
    <recommendedName>
        <fullName evidence="2">Autotransporter domain-containing protein</fullName>
    </recommendedName>
</protein>
<accession>A0A1M7NKH9</accession>
<evidence type="ECO:0000256" key="1">
    <source>
        <dbReference type="SAM" id="MobiDB-lite"/>
    </source>
</evidence>
<dbReference type="Proteomes" id="UP000186002">
    <property type="component" value="Unassembled WGS sequence"/>
</dbReference>
<feature type="region of interest" description="Disordered" evidence="1">
    <location>
        <begin position="159"/>
        <end position="187"/>
    </location>
</feature>
<evidence type="ECO:0000259" key="2">
    <source>
        <dbReference type="PROSITE" id="PS51208"/>
    </source>
</evidence>
<feature type="domain" description="Autotransporter" evidence="2">
    <location>
        <begin position="1999"/>
        <end position="2277"/>
    </location>
</feature>
<dbReference type="SUPFAM" id="SSF103515">
    <property type="entry name" value="Autotransporter"/>
    <property type="match status" value="1"/>
</dbReference>
<dbReference type="InterPro" id="IPR036709">
    <property type="entry name" value="Autotransporte_beta_dom_sf"/>
</dbReference>
<organism evidence="3 4">
    <name type="scientific">Roseibium suaedae</name>
    <dbReference type="NCBI Taxonomy" id="735517"/>
    <lineage>
        <taxon>Bacteria</taxon>
        <taxon>Pseudomonadati</taxon>
        <taxon>Pseudomonadota</taxon>
        <taxon>Alphaproteobacteria</taxon>
        <taxon>Hyphomicrobiales</taxon>
        <taxon>Stappiaceae</taxon>
        <taxon>Roseibium</taxon>
    </lineage>
</organism>
<name>A0A1M7NKH9_9HYPH</name>
<keyword evidence="4" id="KW-1185">Reference proteome</keyword>
<dbReference type="SMART" id="SM00869">
    <property type="entry name" value="Autotransporter"/>
    <property type="match status" value="1"/>
</dbReference>
<evidence type="ECO:0000313" key="4">
    <source>
        <dbReference type="Proteomes" id="UP000186002"/>
    </source>
</evidence>
<dbReference type="InterPro" id="IPR005546">
    <property type="entry name" value="Autotransporte_beta"/>
</dbReference>
<sequence length="2277" mass="220336">MLDVLARERSIRKLSDTFPSRIPARAFFLTSVSLTCLVAMRPAWAGNCNSDGDPIVCTYSQPNSAKGIFHEEIGSASNGDGKGFTVSNSSTQDINVPWNQNSTDYISGWTFFTEGSPGHDAGAARNGGSITIDNSSGLQFNVNQPYPLNIYQIDPPTFGINVKSSGGDGDQDNDDNNSNGGAGGAGGDISLTTSDGFNNHGQAYWAGGTSYYGFTLFSGVSQGGLGGAQNNFIGSDQLGGHGGNGGAVRISNINYDHPFLIGSSSNRFSGQASGGGFIAKSIGGDGGQRNGNAGSGGVISITNRAHGEIYWNATVAGGSGLFLLAGISQGGNGSASTDNSDNGGNGGNGSAVTISNSEAGSILLDVAGSGYEPGAAILARSKGGNGGTGPTKDKSGGNGGAAGNVDITLSDGGTIATSGHNIYGILGQSIGGNAGNGGDGSALAGTGGGGGFGGNAGHVTVTVEDDDLRSPIIQTNGDYSTALIAHSVGGGGGTGNDFLSVLGGQAGNGGDGGDAGDVLVSIDLGSSTSIATQGDHAFGVVAQSIAGSGGAGGVSTANYVSLGGDGAGGGNTGTVTVNSHGTITTQGVNSLGIIAQSIGGGGGAAGSSSGLVSVGGNAAGSTKSNGGAAGLSNTGTVITSGKGAAAVLVQSVGGGGGSGGDASGIAGVGGKGSAGGNGGTVSIANVGALRTSGDWSPGAIFQSVGGGGGNGGGSQTLSTILSVGIGGAAAGGGNGGAVCADNTVSCGANLPDLDARNSSGHANIFTSGDFAPGMIAQSIGGGGGNGGSDQNYSALSFLALQTGGMAGAGGAGGTVTIRQDDLSISTVGAHSYGLIAQSIGGGGGTGGSASYFNATAGFNAALITGGSGGTGGDGQSVTVDLRSSSITTGLAAQSADRSAPSNSIGILAQSIGGGGGNGGAASAKDFVLAAPTGTGVPVAFNFQAAVGGNGGNAGHGGSVTVDFDQDSALTTIGDAAHGIVAQSVGGGGGNGGDASVLSTTLGDKDTVEVTASTALGGGAGNILQNLPYCYASTTPGISNCYQFNTMGGGYGGQVEVSLGTYGAGSNSPDTGSTKLTSAAQAGTLLTFGDGAHGVLAQSIGGGGGNGGIGNSDAYAQGGVAAVKAKIELGGKGGTGGNGGDVKVHNFAGHTVQTQGSGSKGIVAQSIGGGGGNSQGGTLYIAASGESYSGQLNVGIGASGGQGGSGGHVYVEQYGVVETFGGDADGFVLQSIGGGGGIGGSLGNDASSHKVLDLIGNLEDQIGRLTDAGTSYELTVDVGGKGGSGGNGGKAEYYHNGRVTTYGDWSDGVVVQSIGGGGGQGGSSVAEGSQITANVAIAVGGKGGSGGDGGETTIWSIGNQQNAITTYGYGAFGLLMQSIGGGGGQGGDGSVNQAGTLAIGGDGGGTGGAGGNGGSVNTNKDHGSSLVIRTIGNDATALVAQSIGGGGGTGGVGTSSDATRIKSKEFSTSVGGRGGVAGNGGDVTMKFDADIVTTGKRSSGVLLQSIGGGGGLGVTGSVDENYNLSIGGKGGAAGNGGNISLDLTGGAGIFTIGDGAHGIVAQTIGGGGGLAGDPTGGILTLRAGGGSGLSQGASGDGGAVVLDINAPVSVTGADAIGVIAQSIGGGGGFGGKSGGAFAGVTSSDSSGRGGDLSLSVSKTLSSIGTRGIGLFAQSEGPDGNGEIAIAVNSGGSVSGGRSNDAAAIYVAGGKNSALSLNGDAVVQSGAYQTGVDYAENYAVLYNGRGTTADGAVLNVTVNDTASLYGNVLLHNRDGNSAGTVTNNSHNTLAGGFFYGANIVNNGRFVLNRVHETGTTKLTGNFTQTSEGRLVTDIDLGNSGSDVLEIAGDASLAGTLGINTISLLPNSQTRFLSVAGSLSGSLAAPESLIFDYGIHTAGNDHYFTVNSVDFTPLDKVHLNSSQQRVAESLQSIWNLDGNAAFGVLFGAIANEVDNGSGNYGGLLDQLHPKSTLAPAVEQTFETLSFSNSLMSCPVFAAQDASLSEGSCAWAQASAGTGHRSAIGNSPSYNADSLRYSAGAQKEFEDGWFLGGAAAFQQSWISQSSKTVAGEGTGGFVGVSLKHELDDWTFSGALSGGYSVYDMNRKILIPGVAETVSSSPNVYNGAIRARIAKTFAATNFYAKPFVDLDTVYSRIGGHRESGTYGLTFDDTDQWIFAVSPALEVGSRYTYDNGTSLRFFGRLGVTVLSTNDWEATARFTSAPSGAGKFTTSLEHEDVFATIGAGLQLSSTEGFDLRLEYDGRFSDKLATNSGSLRLSIPF</sequence>
<proteinExistence type="predicted"/>
<feature type="region of interest" description="Disordered" evidence="1">
    <location>
        <begin position="380"/>
        <end position="399"/>
    </location>
</feature>
<dbReference type="PROSITE" id="PS51208">
    <property type="entry name" value="AUTOTRANSPORTER"/>
    <property type="match status" value="1"/>
</dbReference>
<dbReference type="EMBL" id="FRBW01000005">
    <property type="protein sequence ID" value="SHN04383.1"/>
    <property type="molecule type" value="Genomic_DNA"/>
</dbReference>
<gene>
    <name evidence="3" type="ORF">SAMN05444272_3819</name>
</gene>
<reference evidence="3 4" key="1">
    <citation type="submission" date="2016-11" db="EMBL/GenBank/DDBJ databases">
        <authorList>
            <person name="Jaros S."/>
            <person name="Januszkiewicz K."/>
            <person name="Wedrychowicz H."/>
        </authorList>
    </citation>
    <scope>NUCLEOTIDE SEQUENCE [LARGE SCALE GENOMIC DNA]</scope>
    <source>
        <strain evidence="3 4">DSM 22153</strain>
    </source>
</reference>